<keyword evidence="1" id="KW-1133">Transmembrane helix</keyword>
<evidence type="ECO:0000313" key="3">
    <source>
        <dbReference type="EMBL" id="WAT25459.1"/>
    </source>
</evidence>
<sequence length="135" mass="15705">MTTGGFLGTLIFDERILTFIAGLVSAISLGLNLYFKDFKLAEEAKQHQITSDKLWLIREKYITLLTDLETLSLDEISLERNQLRDETHVIYMESPKTDSNSYSEAQNALKNEEEQFFEEEELDKMLPKHLRKSNK</sequence>
<proteinExistence type="predicted"/>
<keyword evidence="1" id="KW-0472">Membrane</keyword>
<evidence type="ECO:0000313" key="4">
    <source>
        <dbReference type="Proteomes" id="UP001164714"/>
    </source>
</evidence>
<name>A0AA47GAS4_9LACT</name>
<feature type="domain" description="SMODS and SLOG-associating 2TM effector" evidence="2">
    <location>
        <begin position="2"/>
        <end position="121"/>
    </location>
</feature>
<dbReference type="AlphaFoldDB" id="A0AA47GAS4"/>
<protein>
    <submittedName>
        <fullName evidence="3">SLATT domain-containing protein</fullName>
    </submittedName>
</protein>
<organism evidence="3 4">
    <name type="scientific">Aerococcus urinaeequi</name>
    <dbReference type="NCBI Taxonomy" id="51665"/>
    <lineage>
        <taxon>Bacteria</taxon>
        <taxon>Bacillati</taxon>
        <taxon>Bacillota</taxon>
        <taxon>Bacilli</taxon>
        <taxon>Lactobacillales</taxon>
        <taxon>Aerococcaceae</taxon>
        <taxon>Aerococcus</taxon>
    </lineage>
</organism>
<evidence type="ECO:0000256" key="1">
    <source>
        <dbReference type="SAM" id="Phobius"/>
    </source>
</evidence>
<dbReference type="InterPro" id="IPR040811">
    <property type="entry name" value="SLATT_4"/>
</dbReference>
<dbReference type="EMBL" id="CP114063">
    <property type="protein sequence ID" value="WAT25459.1"/>
    <property type="molecule type" value="Genomic_DNA"/>
</dbReference>
<dbReference type="NCBIfam" id="NF033632">
    <property type="entry name" value="SLATT_4"/>
    <property type="match status" value="1"/>
</dbReference>
<dbReference type="Proteomes" id="UP001164714">
    <property type="component" value="Chromosome"/>
</dbReference>
<gene>
    <name evidence="3" type="ORF">OZ415_01870</name>
</gene>
<reference evidence="3" key="1">
    <citation type="submission" date="2022-12" db="EMBL/GenBank/DDBJ databases">
        <title>Whole genome sequence analysis of a duck derived balloon bacteium Aerococcus urinaeequi henan2020.</title>
        <authorList>
            <person name="Zhang H."/>
            <person name="Qiao H.X."/>
            <person name="Bian C.Z."/>
            <person name="Shu J.C."/>
        </authorList>
    </citation>
    <scope>NUCLEOTIDE SEQUENCE</scope>
    <source>
        <strain evidence="3">2020-HN-1</strain>
    </source>
</reference>
<accession>A0AA47GAS4</accession>
<dbReference type="Pfam" id="PF18186">
    <property type="entry name" value="SLATT_4"/>
    <property type="match status" value="1"/>
</dbReference>
<feature type="transmembrane region" description="Helical" evidence="1">
    <location>
        <begin position="16"/>
        <end position="35"/>
    </location>
</feature>
<keyword evidence="1" id="KW-0812">Transmembrane</keyword>
<evidence type="ECO:0000259" key="2">
    <source>
        <dbReference type="Pfam" id="PF18186"/>
    </source>
</evidence>